<reference evidence="3" key="1">
    <citation type="journal article" date="2019" name="Int. J. Syst. Evol. Microbiol.">
        <title>The Global Catalogue of Microorganisms (GCM) 10K type strain sequencing project: providing services to taxonomists for standard genome sequencing and annotation.</title>
        <authorList>
            <consortium name="The Broad Institute Genomics Platform"/>
            <consortium name="The Broad Institute Genome Sequencing Center for Infectious Disease"/>
            <person name="Wu L."/>
            <person name="Ma J."/>
        </authorList>
    </citation>
    <scope>NUCLEOTIDE SEQUENCE [LARGE SCALE GENOMIC DNA]</scope>
    <source>
        <strain evidence="3">JCM 14370</strain>
    </source>
</reference>
<dbReference type="SUPFAM" id="SSF50118">
    <property type="entry name" value="Cell growth inhibitor/plasmid maintenance toxic component"/>
    <property type="match status" value="1"/>
</dbReference>
<dbReference type="InterPro" id="IPR003477">
    <property type="entry name" value="PemK-like"/>
</dbReference>
<comment type="caution">
    <text evidence="2">The sequence shown here is derived from an EMBL/GenBank/DDBJ whole genome shotgun (WGS) entry which is preliminary data.</text>
</comment>
<proteinExistence type="inferred from homology"/>
<comment type="similarity">
    <text evidence="1">Belongs to the PemK/MazF family.</text>
</comment>
<name>A0ABQ2DL49_9DEIO</name>
<evidence type="ECO:0000313" key="2">
    <source>
        <dbReference type="EMBL" id="GGJ59322.1"/>
    </source>
</evidence>
<gene>
    <name evidence="2" type="ORF">GCM10008938_51820</name>
</gene>
<dbReference type="Gene3D" id="2.30.30.110">
    <property type="match status" value="1"/>
</dbReference>
<keyword evidence="1" id="KW-0378">Hydrolase</keyword>
<evidence type="ECO:0000256" key="1">
    <source>
        <dbReference type="PIRNR" id="PIRNR033490"/>
    </source>
</evidence>
<dbReference type="InterPro" id="IPR011067">
    <property type="entry name" value="Plasmid_toxin/cell-grow_inhib"/>
</dbReference>
<accession>A0ABQ2DL49</accession>
<dbReference type="Pfam" id="PF02452">
    <property type="entry name" value="PemK_toxin"/>
    <property type="match status" value="1"/>
</dbReference>
<keyword evidence="3" id="KW-1185">Reference proteome</keyword>
<organism evidence="2 3">
    <name type="scientific">Deinococcus roseus</name>
    <dbReference type="NCBI Taxonomy" id="392414"/>
    <lineage>
        <taxon>Bacteria</taxon>
        <taxon>Thermotogati</taxon>
        <taxon>Deinococcota</taxon>
        <taxon>Deinococci</taxon>
        <taxon>Deinococcales</taxon>
        <taxon>Deinococcaceae</taxon>
        <taxon>Deinococcus</taxon>
    </lineage>
</organism>
<dbReference type="PANTHER" id="PTHR33988">
    <property type="entry name" value="ENDORIBONUCLEASE MAZF-RELATED"/>
    <property type="match status" value="1"/>
</dbReference>
<keyword evidence="1" id="KW-0255">Endonuclease</keyword>
<dbReference type="PIRSF" id="PIRSF033490">
    <property type="entry name" value="MazF"/>
    <property type="match status" value="1"/>
</dbReference>
<dbReference type="EC" id="3.1.-.-" evidence="1"/>
<dbReference type="EMBL" id="BMOD01000050">
    <property type="protein sequence ID" value="GGJ59322.1"/>
    <property type="molecule type" value="Genomic_DNA"/>
</dbReference>
<evidence type="ECO:0000313" key="3">
    <source>
        <dbReference type="Proteomes" id="UP000632222"/>
    </source>
</evidence>
<comment type="function">
    <text evidence="1">Toxic component of a type II toxin-antitoxin (TA) system.</text>
</comment>
<keyword evidence="1" id="KW-0540">Nuclease</keyword>
<protein>
    <recommendedName>
        <fullName evidence="1">mRNA interferase</fullName>
        <ecNumber evidence="1">3.1.-.-</ecNumber>
    </recommendedName>
</protein>
<dbReference type="Proteomes" id="UP000632222">
    <property type="component" value="Unassembled WGS sequence"/>
</dbReference>
<sequence length="115" mass="13022">MVKVIRRGDVFLVNFRPAREDEASDVRPAVVVTNNLANQEGTTIVVVPITSNTEKVYPFQVHLPVERSGLNQDSKIQVEQLRSISVSRLGKRLSHLPEDLMEELNRKIKLHLALI</sequence>
<dbReference type="PANTHER" id="PTHR33988:SF1">
    <property type="entry name" value="ENDORIBONUCLEASE MAZF7-RELATED"/>
    <property type="match status" value="1"/>
</dbReference>